<dbReference type="Proteomes" id="UP000267251">
    <property type="component" value="Unassembled WGS sequence"/>
</dbReference>
<feature type="region of interest" description="Disordered" evidence="1">
    <location>
        <begin position="402"/>
        <end position="440"/>
    </location>
</feature>
<feature type="compositionally biased region" description="Polar residues" evidence="1">
    <location>
        <begin position="456"/>
        <end position="466"/>
    </location>
</feature>
<protein>
    <submittedName>
        <fullName evidence="3">Uncharacterized protein</fullName>
    </submittedName>
</protein>
<accession>A0A4P9Y7T5</accession>
<name>A0A4P9Y7T5_9FUNG</name>
<keyword evidence="2" id="KW-0732">Signal</keyword>
<dbReference type="EMBL" id="KZ987788">
    <property type="protein sequence ID" value="RKP14814.1"/>
    <property type="molecule type" value="Genomic_DNA"/>
</dbReference>
<proteinExistence type="predicted"/>
<reference evidence="4" key="1">
    <citation type="journal article" date="2018" name="Nat. Microbiol.">
        <title>Leveraging single-cell genomics to expand the fungal tree of life.</title>
        <authorList>
            <person name="Ahrendt S.R."/>
            <person name="Quandt C.A."/>
            <person name="Ciobanu D."/>
            <person name="Clum A."/>
            <person name="Salamov A."/>
            <person name="Andreopoulos B."/>
            <person name="Cheng J.F."/>
            <person name="Woyke T."/>
            <person name="Pelin A."/>
            <person name="Henrissat B."/>
            <person name="Reynolds N.K."/>
            <person name="Benny G.L."/>
            <person name="Smith M.E."/>
            <person name="James T.Y."/>
            <person name="Grigoriev I.V."/>
        </authorList>
    </citation>
    <scope>NUCLEOTIDE SEQUENCE [LARGE SCALE GENOMIC DNA]</scope>
</reference>
<feature type="compositionally biased region" description="Basic and acidic residues" evidence="1">
    <location>
        <begin position="414"/>
        <end position="432"/>
    </location>
</feature>
<feature type="signal peptide" evidence="2">
    <location>
        <begin position="1"/>
        <end position="18"/>
    </location>
</feature>
<evidence type="ECO:0000313" key="4">
    <source>
        <dbReference type="Proteomes" id="UP000267251"/>
    </source>
</evidence>
<dbReference type="OrthoDB" id="10634491at2759"/>
<gene>
    <name evidence="3" type="ORF">BJ684DRAFT_14884</name>
</gene>
<feature type="chain" id="PRO_5020845443" evidence="2">
    <location>
        <begin position="19"/>
        <end position="494"/>
    </location>
</feature>
<evidence type="ECO:0000256" key="2">
    <source>
        <dbReference type="SAM" id="SignalP"/>
    </source>
</evidence>
<dbReference type="AlphaFoldDB" id="A0A4P9Y7T5"/>
<evidence type="ECO:0000313" key="3">
    <source>
        <dbReference type="EMBL" id="RKP14814.1"/>
    </source>
</evidence>
<organism evidence="3 4">
    <name type="scientific">Piptocephalis cylindrospora</name>
    <dbReference type="NCBI Taxonomy" id="1907219"/>
    <lineage>
        <taxon>Eukaryota</taxon>
        <taxon>Fungi</taxon>
        <taxon>Fungi incertae sedis</taxon>
        <taxon>Zoopagomycota</taxon>
        <taxon>Zoopagomycotina</taxon>
        <taxon>Zoopagomycetes</taxon>
        <taxon>Zoopagales</taxon>
        <taxon>Piptocephalidaceae</taxon>
        <taxon>Piptocephalis</taxon>
    </lineage>
</organism>
<sequence>MHLILPTLFLLAASSGHAMDPSIRPKAHTEPDKWTLDEMPYLPTSGSSSRKWQLVADLLFSNNLPDLPKDVQNDSQRIRMNPDIPVAYAYLLTLWGLATEIHVPENDQGYVETTSFSNIFNSLADRVFLSKSCNALFPPSRLSSSHRWLPDPLHVDKDKNGFLSRICAGFKLGSKSSSPLENAPSLNNRQWMKTVFLFSQKTTTVIIMEQDPNSETFQEKDSLNQLDIATLKRELQSTSAKMKHTIPMPTSPIFLRTVIKILLTNLTYSPQGSVSSEYLKYISRLKKMVLVAHLRFWESSFPNSKFGPAFKALVRKINKDDPSGHKRQFTMHDASKAIYATNRQILDNNQRSRIPRKSSAVSIDTVRNKLGPWDNAYMGKIKYASDSQSFIGHPLERVHARQDEYQQNSGRHGRLTEEKRHASLPRETDVDRTSSSSKMAVDRRIIEWRKKVSEYSSSKHGIQGSSEPPHASYGSSNFAMHDINDDISHLDLNE</sequence>
<evidence type="ECO:0000256" key="1">
    <source>
        <dbReference type="SAM" id="MobiDB-lite"/>
    </source>
</evidence>
<keyword evidence="4" id="KW-1185">Reference proteome</keyword>
<feature type="region of interest" description="Disordered" evidence="1">
    <location>
        <begin position="456"/>
        <end position="479"/>
    </location>
</feature>